<accession>A0A0P6XUE5</accession>
<evidence type="ECO:0000313" key="5">
    <source>
        <dbReference type="EMBL" id="KPL80180.1"/>
    </source>
</evidence>
<gene>
    <name evidence="5" type="ORF">SE18_24255</name>
</gene>
<reference evidence="5 6" key="1">
    <citation type="submission" date="2015-07" db="EMBL/GenBank/DDBJ databases">
        <title>Whole genome sequence of Herpetosiphon geysericola DSM 7119.</title>
        <authorList>
            <person name="Hemp J."/>
            <person name="Ward L.M."/>
            <person name="Pace L.A."/>
            <person name="Fischer W.W."/>
        </authorList>
    </citation>
    <scope>NUCLEOTIDE SEQUENCE [LARGE SCALE GENOMIC DNA]</scope>
    <source>
        <strain evidence="5 6">DSM 7119</strain>
    </source>
</reference>
<dbReference type="PROSITE" id="PS51257">
    <property type="entry name" value="PROKAR_LIPOPROTEIN"/>
    <property type="match status" value="1"/>
</dbReference>
<organism evidence="5 6">
    <name type="scientific">Herpetosiphon geysericola</name>
    <dbReference type="NCBI Taxonomy" id="70996"/>
    <lineage>
        <taxon>Bacteria</taxon>
        <taxon>Bacillati</taxon>
        <taxon>Chloroflexota</taxon>
        <taxon>Chloroflexia</taxon>
        <taxon>Herpetosiphonales</taxon>
        <taxon>Herpetosiphonaceae</taxon>
        <taxon>Herpetosiphon</taxon>
    </lineage>
</organism>
<protein>
    <recommendedName>
        <fullName evidence="4">Proteinase inhibitor I42 chagasin domain-containing protein</fullName>
    </recommendedName>
</protein>
<feature type="domain" description="Proteinase inhibitor I42 chagasin" evidence="4">
    <location>
        <begin position="110"/>
        <end position="189"/>
    </location>
</feature>
<name>A0A0P6XUE5_9CHLR</name>
<dbReference type="GO" id="GO:0004869">
    <property type="term" value="F:cysteine-type endopeptidase inhibitor activity"/>
    <property type="evidence" value="ECO:0007669"/>
    <property type="project" value="UniProtKB-KW"/>
</dbReference>
<evidence type="ECO:0000313" key="6">
    <source>
        <dbReference type="Proteomes" id="UP000050277"/>
    </source>
</evidence>
<keyword evidence="2" id="KW-0789">Thiol protease inhibitor</keyword>
<dbReference type="InterPro" id="IPR036331">
    <property type="entry name" value="Chagasin-like_sf"/>
</dbReference>
<dbReference type="RefSeq" id="WP_054537056.1">
    <property type="nucleotide sequence ID" value="NZ_LGKP01000040.1"/>
</dbReference>
<evidence type="ECO:0000256" key="2">
    <source>
        <dbReference type="ARBA" id="ARBA00022704"/>
    </source>
</evidence>
<evidence type="ECO:0000256" key="1">
    <source>
        <dbReference type="ARBA" id="ARBA00022690"/>
    </source>
</evidence>
<evidence type="ECO:0000259" key="4">
    <source>
        <dbReference type="Pfam" id="PF09394"/>
    </source>
</evidence>
<dbReference type="OrthoDB" id="670336at2"/>
<keyword evidence="3" id="KW-0732">Signal</keyword>
<dbReference type="EMBL" id="LGKP01000040">
    <property type="protein sequence ID" value="KPL80180.1"/>
    <property type="molecule type" value="Genomic_DNA"/>
</dbReference>
<feature type="signal peptide" evidence="3">
    <location>
        <begin position="1"/>
        <end position="22"/>
    </location>
</feature>
<dbReference type="InterPro" id="IPR018990">
    <property type="entry name" value="Prot_inh_I42_chagasin"/>
</dbReference>
<dbReference type="AlphaFoldDB" id="A0A0P6XUE5"/>
<dbReference type="Proteomes" id="UP000050277">
    <property type="component" value="Unassembled WGS sequence"/>
</dbReference>
<dbReference type="Pfam" id="PF09394">
    <property type="entry name" value="Inhibitor_I42"/>
    <property type="match status" value="1"/>
</dbReference>
<sequence>MNYLCRRFGLSILILIGLSACGLSQTSEQISELNQPAGELKTANYRQHSRIVTTPTLEPSSPTPYVENPNYLLCGTDLIKSTATIESTAIPYEPRRIRLSRADEGSKLELKRGDILEIRLASSPSIGFKWVTSPKLRLLQQLPSLEFEASSILSDAEGFEILVFEATDVGKTRLSFTDQRIMDSTNEPYSLFSFFMTITEP</sequence>
<feature type="chain" id="PRO_5006133230" description="Proteinase inhibitor I42 chagasin domain-containing protein" evidence="3">
    <location>
        <begin position="23"/>
        <end position="201"/>
    </location>
</feature>
<dbReference type="Gene3D" id="2.60.40.2020">
    <property type="match status" value="1"/>
</dbReference>
<evidence type="ECO:0000256" key="3">
    <source>
        <dbReference type="SAM" id="SignalP"/>
    </source>
</evidence>
<dbReference type="PATRIC" id="fig|70996.4.peg.4970"/>
<keyword evidence="1" id="KW-0646">Protease inhibitor</keyword>
<dbReference type="SUPFAM" id="SSF141066">
    <property type="entry name" value="ICP-like"/>
    <property type="match status" value="1"/>
</dbReference>
<proteinExistence type="predicted"/>
<keyword evidence="6" id="KW-1185">Reference proteome</keyword>
<comment type="caution">
    <text evidence="5">The sequence shown here is derived from an EMBL/GenBank/DDBJ whole genome shotgun (WGS) entry which is preliminary data.</text>
</comment>